<dbReference type="InterPro" id="IPR021874">
    <property type="entry name" value="Phage_Mu_Gp27"/>
</dbReference>
<sequence length="172" mass="18296">MPPRSKVAQLPPRVKAWLDQALVENNFSGYELLSAELAGRGYSIGKSALHSYGQSFEERLAALKMASEQAKAVVAVAPDDDGAVNEALLRLTQERLFTLLADGKGPLDISKVGKTVAEIIKASVTQKKYAAEAEARRAALQEAANVAEGAMTSQGMSKEAIDAIKRDILGIA</sequence>
<dbReference type="Proteomes" id="UP000182025">
    <property type="component" value="Unassembled WGS sequence"/>
</dbReference>
<dbReference type="EMBL" id="FOXK01000002">
    <property type="protein sequence ID" value="SFP32014.1"/>
    <property type="molecule type" value="Genomic_DNA"/>
</dbReference>
<organism evidence="1 2">
    <name type="scientific">Ectopseudomonas toyotomiensis</name>
    <dbReference type="NCBI Taxonomy" id="554344"/>
    <lineage>
        <taxon>Bacteria</taxon>
        <taxon>Pseudomonadati</taxon>
        <taxon>Pseudomonadota</taxon>
        <taxon>Gammaproteobacteria</taxon>
        <taxon>Pseudomonadales</taxon>
        <taxon>Pseudomonadaceae</taxon>
        <taxon>Ectopseudomonas</taxon>
    </lineage>
</organism>
<evidence type="ECO:0000313" key="1">
    <source>
        <dbReference type="EMBL" id="SFP32014.1"/>
    </source>
</evidence>
<accession>A0A1I5PD06</accession>
<dbReference type="RefSeq" id="WP_074913674.1">
    <property type="nucleotide sequence ID" value="NZ_FOXK01000002.1"/>
</dbReference>
<dbReference type="Pfam" id="PF11985">
    <property type="entry name" value="Phage_Mu_Gp27"/>
    <property type="match status" value="1"/>
</dbReference>
<reference evidence="2" key="1">
    <citation type="submission" date="2016-10" db="EMBL/GenBank/DDBJ databases">
        <authorList>
            <person name="Varghese N."/>
            <person name="Submissions S."/>
        </authorList>
    </citation>
    <scope>NUCLEOTIDE SEQUENCE [LARGE SCALE GENOMIC DNA]</scope>
    <source>
        <strain evidence="2">JCM 15604</strain>
    </source>
</reference>
<evidence type="ECO:0000313" key="2">
    <source>
        <dbReference type="Proteomes" id="UP000182025"/>
    </source>
</evidence>
<proteinExistence type="predicted"/>
<gene>
    <name evidence="1" type="ORF">SAMN05216177_102259</name>
</gene>
<keyword evidence="2" id="KW-1185">Reference proteome</keyword>
<name>A0A1I5PD06_9GAMM</name>
<dbReference type="AlphaFoldDB" id="A0A1I5PD06"/>
<dbReference type="OrthoDB" id="371328at2"/>
<protein>
    <submittedName>
        <fullName evidence="1">Uncharacterized protein</fullName>
    </submittedName>
</protein>